<feature type="domain" description="Signal transduction histidine kinase internal region" evidence="2">
    <location>
        <begin position="161"/>
        <end position="232"/>
    </location>
</feature>
<dbReference type="Pfam" id="PF06580">
    <property type="entry name" value="His_kinase"/>
    <property type="match status" value="1"/>
</dbReference>
<dbReference type="InterPro" id="IPR010559">
    <property type="entry name" value="Sig_transdc_His_kin_internal"/>
</dbReference>
<feature type="transmembrane region" description="Helical" evidence="1">
    <location>
        <begin position="21"/>
        <end position="41"/>
    </location>
</feature>
<feature type="transmembrane region" description="Helical" evidence="1">
    <location>
        <begin position="80"/>
        <end position="99"/>
    </location>
</feature>
<keyword evidence="1" id="KW-1133">Transmembrane helix</keyword>
<keyword evidence="3" id="KW-0418">Kinase</keyword>
<name>A0A1G8EFH3_9SPHI</name>
<evidence type="ECO:0000313" key="4">
    <source>
        <dbReference type="Proteomes" id="UP000199643"/>
    </source>
</evidence>
<feature type="transmembrane region" description="Helical" evidence="1">
    <location>
        <begin position="53"/>
        <end position="73"/>
    </location>
</feature>
<protein>
    <submittedName>
        <fullName evidence="3">Histidine kinase</fullName>
    </submittedName>
</protein>
<keyword evidence="3" id="KW-0808">Transferase</keyword>
<dbReference type="AlphaFoldDB" id="A0A1G8EFH3"/>
<reference evidence="4" key="1">
    <citation type="submission" date="2016-10" db="EMBL/GenBank/DDBJ databases">
        <authorList>
            <person name="Varghese N."/>
            <person name="Submissions S."/>
        </authorList>
    </citation>
    <scope>NUCLEOTIDE SEQUENCE [LARGE SCALE GENOMIC DNA]</scope>
    <source>
        <strain evidence="4">DSM 17933</strain>
    </source>
</reference>
<evidence type="ECO:0000313" key="3">
    <source>
        <dbReference type="EMBL" id="SDH68439.1"/>
    </source>
</evidence>
<dbReference type="GO" id="GO:0000155">
    <property type="term" value="F:phosphorelay sensor kinase activity"/>
    <property type="evidence" value="ECO:0007669"/>
    <property type="project" value="InterPro"/>
</dbReference>
<sequence>MIPDFNQQNIAIETSNKVNKLEMLIWFYLILGIVYWLGFYLQNKPNWIMNIEFLKSFLLRIIIIQPFYYLTFIKKKSNNLIVTGLMHLVYCLMFIGIWITVMKLSNGWLRELQIFGNSFYYDTALLYLFAFGFFHSKDYFEQFEVLRIKERDLLLLHHESEKNVLSAQMHPHFLFNILNSINASIPAKLEDTRESIAKLAQTYRYILNASKVEETLLSSELEFFINYINLQNDPKKNIINFDVATQHIILNKRKCPPMFLNSVFMNLIGVLQEYGNRKINIILEISRVSEVLRFETNITLSEPLSRKSFIELAKLNTLSMHKDFVRDFNIFQSSTSRILLIFFTPNYNVV</sequence>
<dbReference type="InterPro" id="IPR050640">
    <property type="entry name" value="Bact_2-comp_sensor_kinase"/>
</dbReference>
<dbReference type="Proteomes" id="UP000199643">
    <property type="component" value="Unassembled WGS sequence"/>
</dbReference>
<gene>
    <name evidence="3" type="ORF">SAMN05421827_1378</name>
</gene>
<feature type="transmembrane region" description="Helical" evidence="1">
    <location>
        <begin position="119"/>
        <end position="140"/>
    </location>
</feature>
<evidence type="ECO:0000256" key="1">
    <source>
        <dbReference type="SAM" id="Phobius"/>
    </source>
</evidence>
<keyword evidence="1" id="KW-0472">Membrane</keyword>
<accession>A0A1G8EFH3</accession>
<organism evidence="3 4">
    <name type="scientific">Pedobacter terrae</name>
    <dbReference type="NCBI Taxonomy" id="405671"/>
    <lineage>
        <taxon>Bacteria</taxon>
        <taxon>Pseudomonadati</taxon>
        <taxon>Bacteroidota</taxon>
        <taxon>Sphingobacteriia</taxon>
        <taxon>Sphingobacteriales</taxon>
        <taxon>Sphingobacteriaceae</taxon>
        <taxon>Pedobacter</taxon>
    </lineage>
</organism>
<dbReference type="PANTHER" id="PTHR34220">
    <property type="entry name" value="SENSOR HISTIDINE KINASE YPDA"/>
    <property type="match status" value="1"/>
</dbReference>
<proteinExistence type="predicted"/>
<dbReference type="GO" id="GO:0016020">
    <property type="term" value="C:membrane"/>
    <property type="evidence" value="ECO:0007669"/>
    <property type="project" value="InterPro"/>
</dbReference>
<evidence type="ECO:0000259" key="2">
    <source>
        <dbReference type="Pfam" id="PF06580"/>
    </source>
</evidence>
<dbReference type="PANTHER" id="PTHR34220:SF7">
    <property type="entry name" value="SENSOR HISTIDINE KINASE YPDA"/>
    <property type="match status" value="1"/>
</dbReference>
<keyword evidence="1" id="KW-0812">Transmembrane</keyword>
<keyword evidence="4" id="KW-1185">Reference proteome</keyword>
<dbReference type="STRING" id="405671.SAMN05421827_1378"/>
<dbReference type="EMBL" id="FNCH01000037">
    <property type="protein sequence ID" value="SDH68439.1"/>
    <property type="molecule type" value="Genomic_DNA"/>
</dbReference>